<keyword evidence="6 7" id="KW-0472">Membrane</keyword>
<proteinExistence type="inferred from homology"/>
<dbReference type="InterPro" id="IPR050882">
    <property type="entry name" value="Prepilin_peptidase/N-MTase"/>
</dbReference>
<keyword evidence="5 7" id="KW-1133">Transmembrane helix</keyword>
<sequence length="237" mass="23870">MGAIVGSFLGTVAMRLPAGRSIVAAPSACDGCGRRLAPRDLVPILSWLALRGRCRHCGASIGTGQLVAEAGGALIGALAWLGPPDTVLPGLPAMVLGWQLLLLALLDARALWLPWRLNALLAASGLGLAALAGADALAWAILGGGLGYGLLALVAAFYRRWRGRAGLGGGDPLLLGAIGTWVGPLGVPPVLLGAAGLGLAVAGLMRLCGRPIHGATMLPFGTFLAVAAWPVFVFGLA</sequence>
<organism evidence="10 11">
    <name type="scientific">Novosphingobium pokkalii</name>
    <dbReference type="NCBI Taxonomy" id="1770194"/>
    <lineage>
        <taxon>Bacteria</taxon>
        <taxon>Pseudomonadati</taxon>
        <taxon>Pseudomonadota</taxon>
        <taxon>Alphaproteobacteria</taxon>
        <taxon>Sphingomonadales</taxon>
        <taxon>Sphingomonadaceae</taxon>
        <taxon>Novosphingobium</taxon>
    </lineage>
</organism>
<dbReference type="EMBL" id="JBHRYE010000007">
    <property type="protein sequence ID" value="MFC3670419.1"/>
    <property type="molecule type" value="Genomic_DNA"/>
</dbReference>
<evidence type="ECO:0000256" key="5">
    <source>
        <dbReference type="ARBA" id="ARBA00022989"/>
    </source>
</evidence>
<feature type="transmembrane region" description="Helical" evidence="7">
    <location>
        <begin position="215"/>
        <end position="236"/>
    </location>
</feature>
<protein>
    <submittedName>
        <fullName evidence="10">Prepilin peptidase</fullName>
    </submittedName>
</protein>
<evidence type="ECO:0000259" key="8">
    <source>
        <dbReference type="Pfam" id="PF01478"/>
    </source>
</evidence>
<feature type="domain" description="Prepilin type IV endopeptidase peptidase" evidence="8">
    <location>
        <begin position="95"/>
        <end position="202"/>
    </location>
</feature>
<dbReference type="PANTHER" id="PTHR30487">
    <property type="entry name" value="TYPE 4 PREPILIN-LIKE PROTEINS LEADER PEPTIDE-PROCESSING ENZYME"/>
    <property type="match status" value="1"/>
</dbReference>
<comment type="similarity">
    <text evidence="2">Belongs to the peptidase A24 family.</text>
</comment>
<accession>A0ABV7UZ85</accession>
<dbReference type="RefSeq" id="WP_379540764.1">
    <property type="nucleotide sequence ID" value="NZ_JBHRYE010000007.1"/>
</dbReference>
<evidence type="ECO:0000256" key="3">
    <source>
        <dbReference type="ARBA" id="ARBA00022475"/>
    </source>
</evidence>
<comment type="caution">
    <text evidence="10">The sequence shown here is derived from an EMBL/GenBank/DDBJ whole genome shotgun (WGS) entry which is preliminary data.</text>
</comment>
<feature type="transmembrane region" description="Helical" evidence="7">
    <location>
        <begin position="137"/>
        <end position="158"/>
    </location>
</feature>
<evidence type="ECO:0000256" key="1">
    <source>
        <dbReference type="ARBA" id="ARBA00004651"/>
    </source>
</evidence>
<dbReference type="Pfam" id="PF01478">
    <property type="entry name" value="Peptidase_A24"/>
    <property type="match status" value="1"/>
</dbReference>
<evidence type="ECO:0000256" key="4">
    <source>
        <dbReference type="ARBA" id="ARBA00022692"/>
    </source>
</evidence>
<dbReference type="Proteomes" id="UP001595683">
    <property type="component" value="Unassembled WGS sequence"/>
</dbReference>
<dbReference type="InterPro" id="IPR010627">
    <property type="entry name" value="Prepilin_pept_A24_N"/>
</dbReference>
<dbReference type="Pfam" id="PF06750">
    <property type="entry name" value="A24_N_bact"/>
    <property type="match status" value="1"/>
</dbReference>
<keyword evidence="3" id="KW-1003">Cell membrane</keyword>
<dbReference type="InterPro" id="IPR000045">
    <property type="entry name" value="Prepilin_IV_endopep_pep"/>
</dbReference>
<evidence type="ECO:0000313" key="10">
    <source>
        <dbReference type="EMBL" id="MFC3670419.1"/>
    </source>
</evidence>
<evidence type="ECO:0000256" key="6">
    <source>
        <dbReference type="ARBA" id="ARBA00023136"/>
    </source>
</evidence>
<feature type="transmembrane region" description="Helical" evidence="7">
    <location>
        <begin position="113"/>
        <end position="131"/>
    </location>
</feature>
<evidence type="ECO:0000256" key="7">
    <source>
        <dbReference type="SAM" id="Phobius"/>
    </source>
</evidence>
<feature type="domain" description="Prepilin peptidase A24 N-terminal" evidence="9">
    <location>
        <begin position="1"/>
        <end position="80"/>
    </location>
</feature>
<name>A0ABV7UZ85_9SPHN</name>
<evidence type="ECO:0000256" key="2">
    <source>
        <dbReference type="ARBA" id="ARBA00005801"/>
    </source>
</evidence>
<keyword evidence="11" id="KW-1185">Reference proteome</keyword>
<gene>
    <name evidence="10" type="ORF">ACFOOT_03175</name>
</gene>
<evidence type="ECO:0000313" key="11">
    <source>
        <dbReference type="Proteomes" id="UP001595683"/>
    </source>
</evidence>
<comment type="subcellular location">
    <subcellularLocation>
        <location evidence="1">Cell membrane</location>
        <topology evidence="1">Multi-pass membrane protein</topology>
    </subcellularLocation>
</comment>
<evidence type="ECO:0000259" key="9">
    <source>
        <dbReference type="Pfam" id="PF06750"/>
    </source>
</evidence>
<keyword evidence="4 7" id="KW-0812">Transmembrane</keyword>
<reference evidence="11" key="1">
    <citation type="journal article" date="2019" name="Int. J. Syst. Evol. Microbiol.">
        <title>The Global Catalogue of Microorganisms (GCM) 10K type strain sequencing project: providing services to taxonomists for standard genome sequencing and annotation.</title>
        <authorList>
            <consortium name="The Broad Institute Genomics Platform"/>
            <consortium name="The Broad Institute Genome Sequencing Center for Infectious Disease"/>
            <person name="Wu L."/>
            <person name="Ma J."/>
        </authorList>
    </citation>
    <scope>NUCLEOTIDE SEQUENCE [LARGE SCALE GENOMIC DNA]</scope>
    <source>
        <strain evidence="11">KCTC 42224</strain>
    </source>
</reference>
<dbReference type="PANTHER" id="PTHR30487:SF0">
    <property type="entry name" value="PREPILIN LEADER PEPTIDASE_N-METHYLTRANSFERASE-RELATED"/>
    <property type="match status" value="1"/>
</dbReference>